<keyword evidence="3" id="KW-1185">Reference proteome</keyword>
<keyword evidence="1" id="KW-1133">Transmembrane helix</keyword>
<dbReference type="PANTHER" id="PTHR37938">
    <property type="entry name" value="BLL0215 PROTEIN"/>
    <property type="match status" value="1"/>
</dbReference>
<feature type="transmembrane region" description="Helical" evidence="1">
    <location>
        <begin position="42"/>
        <end position="61"/>
    </location>
</feature>
<dbReference type="Proteomes" id="UP001212803">
    <property type="component" value="Chromosome"/>
</dbReference>
<keyword evidence="1" id="KW-0472">Membrane</keyword>
<feature type="transmembrane region" description="Helical" evidence="1">
    <location>
        <begin position="12"/>
        <end position="36"/>
    </location>
</feature>
<dbReference type="EMBL" id="CP115149">
    <property type="protein sequence ID" value="WBL36192.1"/>
    <property type="molecule type" value="Genomic_DNA"/>
</dbReference>
<dbReference type="RefSeq" id="WP_270056717.1">
    <property type="nucleotide sequence ID" value="NZ_CP115149.1"/>
</dbReference>
<evidence type="ECO:0000313" key="2">
    <source>
        <dbReference type="EMBL" id="WBL36192.1"/>
    </source>
</evidence>
<evidence type="ECO:0008006" key="4">
    <source>
        <dbReference type="Google" id="ProtNLM"/>
    </source>
</evidence>
<accession>A0ABY7M7R0</accession>
<name>A0ABY7M7R0_9CHLR</name>
<reference evidence="2 3" key="1">
    <citation type="journal article" date="2023" name="ISME J.">
        <title>Thermophilic Dehalococcoidia with unusual traits shed light on an unexpected past.</title>
        <authorList>
            <person name="Palmer M."/>
            <person name="Covington J.K."/>
            <person name="Zhou E.M."/>
            <person name="Thomas S.C."/>
            <person name="Habib N."/>
            <person name="Seymour C.O."/>
            <person name="Lai D."/>
            <person name="Johnston J."/>
            <person name="Hashimi A."/>
            <person name="Jiao J.Y."/>
            <person name="Muok A.R."/>
            <person name="Liu L."/>
            <person name="Xian W.D."/>
            <person name="Zhi X.Y."/>
            <person name="Li M.M."/>
            <person name="Silva L.P."/>
            <person name="Bowen B.P."/>
            <person name="Louie K."/>
            <person name="Briegel A."/>
            <person name="Pett-Ridge J."/>
            <person name="Weber P.K."/>
            <person name="Tocheva E.I."/>
            <person name="Woyke T."/>
            <person name="Northen T.R."/>
            <person name="Mayali X."/>
            <person name="Li W.J."/>
            <person name="Hedlund B.P."/>
        </authorList>
    </citation>
    <scope>NUCLEOTIDE SEQUENCE [LARGE SCALE GENOMIC DNA]</scope>
    <source>
        <strain evidence="2 3">YIM 72310</strain>
    </source>
</reference>
<sequence length="174" mass="19535">MLAFVRRHWLYFSLKMAWIVIAGAGGAGIAIAAVAMTYGFGGLPGLLSGLAIAAGAAYWAVRGYFTWYRYQNDIWVVTNQRLVDSLKRHWFHHQMASTDLVDVEDLRVERHGVLQTLFDFGDVQCQTAGVVQNFVLRGFRSRPGCWRWWTARGMRRGGRSARSIPPGNARFAPG</sequence>
<proteinExistence type="predicted"/>
<evidence type="ECO:0000313" key="3">
    <source>
        <dbReference type="Proteomes" id="UP001212803"/>
    </source>
</evidence>
<gene>
    <name evidence="2" type="ORF">O0235_00815</name>
</gene>
<protein>
    <recommendedName>
        <fullName evidence="4">DUF304 domain-containing protein</fullName>
    </recommendedName>
</protein>
<dbReference type="PANTHER" id="PTHR37938:SF1">
    <property type="entry name" value="BLL0215 PROTEIN"/>
    <property type="match status" value="1"/>
</dbReference>
<keyword evidence="1" id="KW-0812">Transmembrane</keyword>
<evidence type="ECO:0000256" key="1">
    <source>
        <dbReference type="SAM" id="Phobius"/>
    </source>
</evidence>
<organism evidence="2 3">
    <name type="scientific">Tepidiforma flava</name>
    <dbReference type="NCBI Taxonomy" id="3004094"/>
    <lineage>
        <taxon>Bacteria</taxon>
        <taxon>Bacillati</taxon>
        <taxon>Chloroflexota</taxon>
        <taxon>Tepidiformia</taxon>
        <taxon>Tepidiformales</taxon>
        <taxon>Tepidiformaceae</taxon>
        <taxon>Tepidiforma</taxon>
    </lineage>
</organism>